<reference evidence="1 2" key="2">
    <citation type="submission" date="2017-10" db="EMBL/GenBank/DDBJ databases">
        <title>Genome analyses suggest a sexual origin of heterokaryosis in a supposedly ancient asexual fungus.</title>
        <authorList>
            <person name="Corradi N."/>
            <person name="Sedzielewska K."/>
            <person name="Noel J."/>
            <person name="Charron P."/>
            <person name="Farinelli L."/>
            <person name="Marton T."/>
            <person name="Kruger M."/>
            <person name="Pelin A."/>
            <person name="Brachmann A."/>
            <person name="Corradi N."/>
        </authorList>
    </citation>
    <scope>NUCLEOTIDE SEQUENCE [LARGE SCALE GENOMIC DNA]</scope>
    <source>
        <strain evidence="1 2">A1</strain>
    </source>
</reference>
<reference evidence="1 2" key="1">
    <citation type="submission" date="2017-10" db="EMBL/GenBank/DDBJ databases">
        <title>Extensive intraspecific genome diversity in a model arbuscular mycorrhizal fungus.</title>
        <authorList>
            <person name="Chen E.C.H."/>
            <person name="Morin E."/>
            <person name="Baudet D."/>
            <person name="Noel J."/>
            <person name="Ndikumana S."/>
            <person name="Charron P."/>
            <person name="St-Onge C."/>
            <person name="Giorgi J."/>
            <person name="Grigoriev I.V."/>
            <person name="Roux C."/>
            <person name="Martin F.M."/>
            <person name="Corradi N."/>
        </authorList>
    </citation>
    <scope>NUCLEOTIDE SEQUENCE [LARGE SCALE GENOMIC DNA]</scope>
    <source>
        <strain evidence="1 2">A1</strain>
    </source>
</reference>
<evidence type="ECO:0000313" key="1">
    <source>
        <dbReference type="EMBL" id="PKC67380.1"/>
    </source>
</evidence>
<sequence length="61" mass="6822">MNQLDGGNLMIKNYLHRNIKIMMVLLISVAVNDKASYSTLIAHGFVMDVLAILEKSSKSRD</sequence>
<comment type="caution">
    <text evidence="1">The sequence shown here is derived from an EMBL/GenBank/DDBJ whole genome shotgun (WGS) entry which is preliminary data.</text>
</comment>
<accession>A0A2N0RVP4</accession>
<proteinExistence type="predicted"/>
<evidence type="ECO:0000313" key="2">
    <source>
        <dbReference type="Proteomes" id="UP000232688"/>
    </source>
</evidence>
<protein>
    <submittedName>
        <fullName evidence="1">Uncharacterized protein</fullName>
    </submittedName>
</protein>
<dbReference type="AlphaFoldDB" id="A0A2N0RVP4"/>
<dbReference type="VEuPathDB" id="FungiDB:RhiirA1_418251"/>
<gene>
    <name evidence="1" type="ORF">RhiirA1_418251</name>
</gene>
<name>A0A2N0RVP4_9GLOM</name>
<dbReference type="Proteomes" id="UP000232688">
    <property type="component" value="Unassembled WGS sequence"/>
</dbReference>
<organism evidence="1 2">
    <name type="scientific">Rhizophagus irregularis</name>
    <dbReference type="NCBI Taxonomy" id="588596"/>
    <lineage>
        <taxon>Eukaryota</taxon>
        <taxon>Fungi</taxon>
        <taxon>Fungi incertae sedis</taxon>
        <taxon>Mucoromycota</taxon>
        <taxon>Glomeromycotina</taxon>
        <taxon>Glomeromycetes</taxon>
        <taxon>Glomerales</taxon>
        <taxon>Glomeraceae</taxon>
        <taxon>Rhizophagus</taxon>
    </lineage>
</organism>
<dbReference type="EMBL" id="LLXH01000395">
    <property type="protein sequence ID" value="PKC67380.1"/>
    <property type="molecule type" value="Genomic_DNA"/>
</dbReference>